<keyword evidence="5" id="KW-1185">Reference proteome</keyword>
<keyword evidence="2" id="KW-0812">Transmembrane</keyword>
<dbReference type="PANTHER" id="PTHR36435">
    <property type="entry name" value="SLR1288 PROTEIN"/>
    <property type="match status" value="1"/>
</dbReference>
<feature type="transmembrane region" description="Helical" evidence="2">
    <location>
        <begin position="44"/>
        <end position="65"/>
    </location>
</feature>
<dbReference type="Proteomes" id="UP001628078">
    <property type="component" value="Unassembled WGS sequence"/>
</dbReference>
<keyword evidence="2" id="KW-1133">Transmembrane helix</keyword>
<feature type="transmembrane region" description="Helical" evidence="2">
    <location>
        <begin position="86"/>
        <end position="107"/>
    </location>
</feature>
<gene>
    <name evidence="4" type="ORF">JCM31185_16680</name>
</gene>
<keyword evidence="4" id="KW-0645">Protease</keyword>
<feature type="domain" description="CAAX prenyl protease 2/Lysostaphin resistance protein A-like" evidence="3">
    <location>
        <begin position="125"/>
        <end position="219"/>
    </location>
</feature>
<name>A0ABQ5JP81_9LACO</name>
<dbReference type="EMBL" id="BQXO01000005">
    <property type="protein sequence ID" value="GKT06381.1"/>
    <property type="molecule type" value="Genomic_DNA"/>
</dbReference>
<dbReference type="InterPro" id="IPR003675">
    <property type="entry name" value="Rce1/LyrA-like_dom"/>
</dbReference>
<evidence type="ECO:0000313" key="4">
    <source>
        <dbReference type="EMBL" id="GKT06381.1"/>
    </source>
</evidence>
<comment type="similarity">
    <text evidence="1">Belongs to the UPF0177 family.</text>
</comment>
<feature type="transmembrane region" description="Helical" evidence="2">
    <location>
        <begin position="184"/>
        <end position="201"/>
    </location>
</feature>
<sequence>MADRMRRYLSGVGAMLGLYLLEQLAIAPTYLPTLLKLSSWPAQLGIWIITTVLCGLVFWLLWRLYQHGLAHRQPSYFRPRPTRPRQWLIFALMLVVLSALIISQELIHTSSSENQKAVEQLFNGTPWLTSYLAVFIGPVLEEMIFRGLFFNYFFMKLTTPWVKVLGVVINGLLFAQIHTSLWSPGAWVYFATGMILATTYLETKDIRYDISLHVLSNAFSTLSMLF</sequence>
<feature type="transmembrane region" description="Helical" evidence="2">
    <location>
        <begin position="161"/>
        <end position="178"/>
    </location>
</feature>
<evidence type="ECO:0000256" key="2">
    <source>
        <dbReference type="SAM" id="Phobius"/>
    </source>
</evidence>
<keyword evidence="2" id="KW-0472">Membrane</keyword>
<evidence type="ECO:0000259" key="3">
    <source>
        <dbReference type="Pfam" id="PF02517"/>
    </source>
</evidence>
<feature type="transmembrane region" description="Helical" evidence="2">
    <location>
        <begin position="12"/>
        <end position="32"/>
    </location>
</feature>
<protein>
    <submittedName>
        <fullName evidence="4">CAAX amino protease</fullName>
    </submittedName>
</protein>
<reference evidence="4 5" key="1">
    <citation type="submission" date="2022-03" db="EMBL/GenBank/DDBJ databases">
        <title>Draft genome sequence of Furfurilactobacillus curtus JCM 31185.</title>
        <authorList>
            <person name="Suzuki S."/>
            <person name="Endo A."/>
            <person name="Kajikawa A."/>
        </authorList>
    </citation>
    <scope>NUCLEOTIDE SEQUENCE [LARGE SCALE GENOMIC DNA]</scope>
    <source>
        <strain evidence="4 5">JCM 31185</strain>
    </source>
</reference>
<proteinExistence type="inferred from homology"/>
<dbReference type="InterPro" id="IPR052710">
    <property type="entry name" value="CAAX_protease"/>
</dbReference>
<evidence type="ECO:0000313" key="5">
    <source>
        <dbReference type="Proteomes" id="UP001628078"/>
    </source>
</evidence>
<dbReference type="Pfam" id="PF02517">
    <property type="entry name" value="Rce1-like"/>
    <property type="match status" value="1"/>
</dbReference>
<comment type="caution">
    <text evidence="4">The sequence shown here is derived from an EMBL/GenBank/DDBJ whole genome shotgun (WGS) entry which is preliminary data.</text>
</comment>
<accession>A0ABQ5JP81</accession>
<dbReference type="RefSeq" id="WP_407884474.1">
    <property type="nucleotide sequence ID" value="NZ_BQXO01000005.1"/>
</dbReference>
<feature type="transmembrane region" description="Helical" evidence="2">
    <location>
        <begin position="127"/>
        <end position="149"/>
    </location>
</feature>
<dbReference type="GO" id="GO:0008233">
    <property type="term" value="F:peptidase activity"/>
    <property type="evidence" value="ECO:0007669"/>
    <property type="project" value="UniProtKB-KW"/>
</dbReference>
<keyword evidence="4" id="KW-0378">Hydrolase</keyword>
<dbReference type="GO" id="GO:0006508">
    <property type="term" value="P:proteolysis"/>
    <property type="evidence" value="ECO:0007669"/>
    <property type="project" value="UniProtKB-KW"/>
</dbReference>
<organism evidence="4 5">
    <name type="scientific">Furfurilactobacillus curtus</name>
    <dbReference type="NCBI Taxonomy" id="1746200"/>
    <lineage>
        <taxon>Bacteria</taxon>
        <taxon>Bacillati</taxon>
        <taxon>Bacillota</taxon>
        <taxon>Bacilli</taxon>
        <taxon>Lactobacillales</taxon>
        <taxon>Lactobacillaceae</taxon>
        <taxon>Furfurilactobacillus</taxon>
    </lineage>
</organism>
<evidence type="ECO:0000256" key="1">
    <source>
        <dbReference type="ARBA" id="ARBA00009067"/>
    </source>
</evidence>
<dbReference type="PANTHER" id="PTHR36435:SF1">
    <property type="entry name" value="CAAX AMINO TERMINAL PROTEASE FAMILY PROTEIN"/>
    <property type="match status" value="1"/>
</dbReference>